<dbReference type="AlphaFoldDB" id="A0A1V3X9U4"/>
<reference evidence="1 2" key="1">
    <citation type="submission" date="2017-02" db="EMBL/GenBank/DDBJ databases">
        <title>Complete genome sequences of Mycobacterium kansasii strains isolated from rhesus macaques.</title>
        <authorList>
            <person name="Panda A."/>
            <person name="Nagaraj S."/>
            <person name="Zhao X."/>
            <person name="Tettelin H."/>
            <person name="Detolla L.J."/>
        </authorList>
    </citation>
    <scope>NUCLEOTIDE SEQUENCE [LARGE SCALE GENOMIC DNA]</scope>
    <source>
        <strain evidence="1 2">11-3813</strain>
    </source>
</reference>
<organism evidence="1 2">
    <name type="scientific">Mycobacterium kansasii</name>
    <dbReference type="NCBI Taxonomy" id="1768"/>
    <lineage>
        <taxon>Bacteria</taxon>
        <taxon>Bacillati</taxon>
        <taxon>Actinomycetota</taxon>
        <taxon>Actinomycetes</taxon>
        <taxon>Mycobacteriales</taxon>
        <taxon>Mycobacteriaceae</taxon>
        <taxon>Mycobacterium</taxon>
    </lineage>
</organism>
<evidence type="ECO:0000313" key="2">
    <source>
        <dbReference type="Proteomes" id="UP000189229"/>
    </source>
</evidence>
<gene>
    <name evidence="1" type="ORF">BZL30_3894</name>
</gene>
<comment type="caution">
    <text evidence="1">The sequence shown here is derived from an EMBL/GenBank/DDBJ whole genome shotgun (WGS) entry which is preliminary data.</text>
</comment>
<protein>
    <submittedName>
        <fullName evidence="1">Uncharacterized protein</fullName>
    </submittedName>
</protein>
<evidence type="ECO:0000313" key="1">
    <source>
        <dbReference type="EMBL" id="OOK75536.1"/>
    </source>
</evidence>
<name>A0A1V3X9U4_MYCKA</name>
<sequence length="44" mass="4300">MESGHRMVRIAAASAPDQAARAGASAGAAVSRIAVCPVVAEPVP</sequence>
<proteinExistence type="predicted"/>
<accession>A0A1V3X9U4</accession>
<dbReference type="EMBL" id="MVBM01000003">
    <property type="protein sequence ID" value="OOK75536.1"/>
    <property type="molecule type" value="Genomic_DNA"/>
</dbReference>
<dbReference type="Proteomes" id="UP000189229">
    <property type="component" value="Unassembled WGS sequence"/>
</dbReference>